<keyword evidence="5 8" id="KW-1133">Transmembrane helix</keyword>
<proteinExistence type="inferred from homology"/>
<gene>
    <name evidence="10" type="ORF">I7I53_07146</name>
</gene>
<evidence type="ECO:0000256" key="7">
    <source>
        <dbReference type="RuleBase" id="RU003346"/>
    </source>
</evidence>
<dbReference type="InterPro" id="IPR050360">
    <property type="entry name" value="MFS_Sugar_Transporters"/>
</dbReference>
<evidence type="ECO:0000256" key="8">
    <source>
        <dbReference type="SAM" id="Phobius"/>
    </source>
</evidence>
<dbReference type="Proteomes" id="UP000663419">
    <property type="component" value="Chromosome 2"/>
</dbReference>
<reference evidence="10" key="1">
    <citation type="submission" date="2021-01" db="EMBL/GenBank/DDBJ databases">
        <title>Chromosome-level genome assembly of a human fungal pathogen reveals clustering of transcriptionally co-regulated genes.</title>
        <authorList>
            <person name="Voorhies M."/>
            <person name="Cohen S."/>
            <person name="Shea T.P."/>
            <person name="Petrus S."/>
            <person name="Munoz J.F."/>
            <person name="Poplawski S."/>
            <person name="Goldman W.E."/>
            <person name="Michael T."/>
            <person name="Cuomo C.A."/>
            <person name="Sil A."/>
            <person name="Beyhan S."/>
        </authorList>
    </citation>
    <scope>NUCLEOTIDE SEQUENCE</scope>
    <source>
        <strain evidence="10">H88</strain>
    </source>
</reference>
<dbReference type="Pfam" id="PF00083">
    <property type="entry name" value="Sugar_tr"/>
    <property type="match status" value="1"/>
</dbReference>
<dbReference type="GO" id="GO:0016020">
    <property type="term" value="C:membrane"/>
    <property type="evidence" value="ECO:0007669"/>
    <property type="project" value="UniProtKB-SubCell"/>
</dbReference>
<feature type="transmembrane region" description="Helical" evidence="8">
    <location>
        <begin position="484"/>
        <end position="505"/>
    </location>
</feature>
<feature type="domain" description="Major facilitator superfamily (MFS) profile" evidence="9">
    <location>
        <begin position="98"/>
        <end position="540"/>
    </location>
</feature>
<protein>
    <submittedName>
        <fullName evidence="10">Maltose permease</fullName>
    </submittedName>
</protein>
<dbReference type="InterPro" id="IPR036259">
    <property type="entry name" value="MFS_trans_sf"/>
</dbReference>
<dbReference type="AlphaFoldDB" id="A0A8A1LID7"/>
<name>A0A8A1LID7_AJEC8</name>
<evidence type="ECO:0000256" key="5">
    <source>
        <dbReference type="ARBA" id="ARBA00022989"/>
    </source>
</evidence>
<evidence type="ECO:0000256" key="1">
    <source>
        <dbReference type="ARBA" id="ARBA00004141"/>
    </source>
</evidence>
<accession>A0A8A1LID7</accession>
<dbReference type="InterPro" id="IPR003663">
    <property type="entry name" value="Sugar/inositol_transpt"/>
</dbReference>
<evidence type="ECO:0000256" key="3">
    <source>
        <dbReference type="ARBA" id="ARBA00022448"/>
    </source>
</evidence>
<dbReference type="InterPro" id="IPR005828">
    <property type="entry name" value="MFS_sugar_transport-like"/>
</dbReference>
<evidence type="ECO:0000313" key="10">
    <source>
        <dbReference type="EMBL" id="QSS51742.1"/>
    </source>
</evidence>
<feature type="transmembrane region" description="Helical" evidence="8">
    <location>
        <begin position="271"/>
        <end position="292"/>
    </location>
</feature>
<dbReference type="PANTHER" id="PTHR48022">
    <property type="entry name" value="PLASTIDIC GLUCOSE TRANSPORTER 4"/>
    <property type="match status" value="1"/>
</dbReference>
<dbReference type="PROSITE" id="PS00217">
    <property type="entry name" value="SUGAR_TRANSPORT_2"/>
    <property type="match status" value="1"/>
</dbReference>
<dbReference type="FunFam" id="1.20.1250.20:FF:000078">
    <property type="entry name" value="MFS maltose transporter, putative"/>
    <property type="match status" value="1"/>
</dbReference>
<dbReference type="VEuPathDB" id="FungiDB:I7I53_07146"/>
<keyword evidence="3 7" id="KW-0813">Transport</keyword>
<feature type="transmembrane region" description="Helical" evidence="8">
    <location>
        <begin position="385"/>
        <end position="406"/>
    </location>
</feature>
<dbReference type="InterPro" id="IPR020846">
    <property type="entry name" value="MFS_dom"/>
</dbReference>
<evidence type="ECO:0000313" key="11">
    <source>
        <dbReference type="Proteomes" id="UP000663419"/>
    </source>
</evidence>
<feature type="transmembrane region" description="Helical" evidence="8">
    <location>
        <begin position="413"/>
        <end position="432"/>
    </location>
</feature>
<comment type="subcellular location">
    <subcellularLocation>
        <location evidence="1">Membrane</location>
        <topology evidence="1">Multi-pass membrane protein</topology>
    </subcellularLocation>
</comment>
<dbReference type="PROSITE" id="PS50850">
    <property type="entry name" value="MFS"/>
    <property type="match status" value="1"/>
</dbReference>
<dbReference type="GO" id="GO:0005351">
    <property type="term" value="F:carbohydrate:proton symporter activity"/>
    <property type="evidence" value="ECO:0007669"/>
    <property type="project" value="TreeGrafter"/>
</dbReference>
<keyword evidence="6 8" id="KW-0472">Membrane</keyword>
<feature type="transmembrane region" description="Helical" evidence="8">
    <location>
        <begin position="452"/>
        <end position="472"/>
    </location>
</feature>
<feature type="transmembrane region" description="Helical" evidence="8">
    <location>
        <begin position="95"/>
        <end position="117"/>
    </location>
</feature>
<feature type="transmembrane region" description="Helical" evidence="8">
    <location>
        <begin position="351"/>
        <end position="373"/>
    </location>
</feature>
<feature type="transmembrane region" description="Helical" evidence="8">
    <location>
        <begin position="137"/>
        <end position="162"/>
    </location>
</feature>
<feature type="transmembrane region" description="Helical" evidence="8">
    <location>
        <begin position="198"/>
        <end position="220"/>
    </location>
</feature>
<evidence type="ECO:0000256" key="2">
    <source>
        <dbReference type="ARBA" id="ARBA00010992"/>
    </source>
</evidence>
<feature type="transmembrane region" description="Helical" evidence="8">
    <location>
        <begin position="174"/>
        <end position="192"/>
    </location>
</feature>
<dbReference type="EMBL" id="CP069103">
    <property type="protein sequence ID" value="QSS51742.1"/>
    <property type="molecule type" value="Genomic_DNA"/>
</dbReference>
<feature type="transmembrane region" description="Helical" evidence="8">
    <location>
        <begin position="517"/>
        <end position="536"/>
    </location>
</feature>
<organism evidence="10 11">
    <name type="scientific">Ajellomyces capsulatus (strain H88)</name>
    <name type="common">Darling's disease fungus</name>
    <name type="synonym">Histoplasma capsulatum</name>
    <dbReference type="NCBI Taxonomy" id="544711"/>
    <lineage>
        <taxon>Eukaryota</taxon>
        <taxon>Fungi</taxon>
        <taxon>Dikarya</taxon>
        <taxon>Ascomycota</taxon>
        <taxon>Pezizomycotina</taxon>
        <taxon>Eurotiomycetes</taxon>
        <taxon>Eurotiomycetidae</taxon>
        <taxon>Onygenales</taxon>
        <taxon>Ajellomycetaceae</taxon>
        <taxon>Histoplasma</taxon>
    </lineage>
</organism>
<sequence>MPGPDTSYHAAVNCHTPLFAEPTLAPLRSLSLQSDITRASKPNNMTFINKDDAENQENAINAGNSETEIGAEAQEATTLERALDIRIALKLYPKAAAWSFFFSLGVIMTGYGPQIIGNLYGCPRFQQDFGYLFNGKWIISAAWQSGLSMGSPIGQVVGALAATYPMEIFGRKKTFSICVVLTAGCVFIQFFARSLKVLVVGELLGGLILGTYAVIAPAYASEVCPVVLRGILTAYVNLCFVIGQFIANGVSAATHGLDNHWAYSAPFATQWFWPAVILAGISFAPESPWWLVRRGRLQDAENSLRRLAASSVDVKPTLSMIIETDRLEQQMEAGTTFRDCFKKSNLRRTHIAIGVYIIQILSGVYLIGFSNYFFTLIGLSTDDAYNMGISLLGVGFLGCILSWILLAYFGRRAIYSSGLLGLAAILFIIGILDCVPNYMQRPSIAWVQTSMMLVWNLIYNLSVGPVCFVILCECSATKLRGKTIAISTAIQAILGIVITVMIPYMINPDAGNMRGKIGFIFGGLASMSFVWTYFYVPETKGRTYEELDIMFERKVPTREFTDYSIL</sequence>
<evidence type="ECO:0000259" key="9">
    <source>
        <dbReference type="PROSITE" id="PS50850"/>
    </source>
</evidence>
<dbReference type="InterPro" id="IPR005829">
    <property type="entry name" value="Sugar_transporter_CS"/>
</dbReference>
<dbReference type="NCBIfam" id="TIGR00879">
    <property type="entry name" value="SP"/>
    <property type="match status" value="1"/>
</dbReference>
<evidence type="ECO:0000256" key="6">
    <source>
        <dbReference type="ARBA" id="ARBA00023136"/>
    </source>
</evidence>
<feature type="transmembrane region" description="Helical" evidence="8">
    <location>
        <begin position="232"/>
        <end position="251"/>
    </location>
</feature>
<evidence type="ECO:0000256" key="4">
    <source>
        <dbReference type="ARBA" id="ARBA00022692"/>
    </source>
</evidence>
<dbReference type="Gene3D" id="1.20.1250.20">
    <property type="entry name" value="MFS general substrate transporter like domains"/>
    <property type="match status" value="1"/>
</dbReference>
<dbReference type="PANTHER" id="PTHR48022:SF83">
    <property type="entry name" value="MAJOR FACILITATOR SUPERFAMILY (MFS) PROFILE DOMAIN-CONTAINING PROTEIN"/>
    <property type="match status" value="1"/>
</dbReference>
<dbReference type="SUPFAM" id="SSF103473">
    <property type="entry name" value="MFS general substrate transporter"/>
    <property type="match status" value="1"/>
</dbReference>
<keyword evidence="4 8" id="KW-0812">Transmembrane</keyword>
<comment type="similarity">
    <text evidence="2 7">Belongs to the major facilitator superfamily. Sugar transporter (TC 2.A.1.1) family.</text>
</comment>